<proteinExistence type="predicted"/>
<dbReference type="Proteomes" id="UP000623967">
    <property type="component" value="Unassembled WGS sequence"/>
</dbReference>
<protein>
    <submittedName>
        <fullName evidence="1">Uncharacterized protein</fullName>
    </submittedName>
</protein>
<reference evidence="1 2" key="1">
    <citation type="submission" date="2021-01" db="EMBL/GenBank/DDBJ databases">
        <title>Genome public.</title>
        <authorList>
            <person name="Liu C."/>
            <person name="Sun Q."/>
        </authorList>
    </citation>
    <scope>NUCLEOTIDE SEQUENCE [LARGE SCALE GENOMIC DNA]</scope>
    <source>
        <strain evidence="1 2">YIM B02564</strain>
    </source>
</reference>
<evidence type="ECO:0000313" key="1">
    <source>
        <dbReference type="EMBL" id="MBL4952763.1"/>
    </source>
</evidence>
<keyword evidence="2" id="KW-1185">Reference proteome</keyword>
<evidence type="ECO:0000313" key="2">
    <source>
        <dbReference type="Proteomes" id="UP000623967"/>
    </source>
</evidence>
<name>A0ABS1TN70_9BACI</name>
<gene>
    <name evidence="1" type="ORF">JK635_11125</name>
</gene>
<accession>A0ABS1TN70</accession>
<dbReference type="EMBL" id="JAESWB010000168">
    <property type="protein sequence ID" value="MBL4952763.1"/>
    <property type="molecule type" value="Genomic_DNA"/>
</dbReference>
<comment type="caution">
    <text evidence="1">The sequence shown here is derived from an EMBL/GenBank/DDBJ whole genome shotgun (WGS) entry which is preliminary data.</text>
</comment>
<organism evidence="1 2">
    <name type="scientific">Neobacillus paridis</name>
    <dbReference type="NCBI Taxonomy" id="2803862"/>
    <lineage>
        <taxon>Bacteria</taxon>
        <taxon>Bacillati</taxon>
        <taxon>Bacillota</taxon>
        <taxon>Bacilli</taxon>
        <taxon>Bacillales</taxon>
        <taxon>Bacillaceae</taxon>
        <taxon>Neobacillus</taxon>
    </lineage>
</organism>
<sequence>MAKPIGFDQKVLLHHLDFTANEARRLQRKEMYEVLDNFLRADISGPKSRKNTVTILMKIWYLVEEDHRLIRDRALEMMPFIKPVERLLLHWCMTMLAYPFFKDLVKELGLQFRMQDVIPSKTLGSKMKNLYGERRKVEVATSAVLTSIKSWGITELQKNRAYSMAKKMEIHSQELLQLMAEVLLTINDSHILPIELMNNNVLFFPFHYDISVSDLMKNKFELIKSIDMTMVELKS</sequence>